<name>A0AC34G4H1_9BILA</name>
<sequence>MKLNSRNTLNFEILSIWNNRPTVKVFLEPYANASCLNSYDIAEAVASVIGSVDLSTCQCQPFVQQNGEAFVPFKVWTENGPARFQMSPDVYVFEEVEQKMITHKCLNEGFFQSNYSGFDYTDLLPIPEIFDHNVTELIEEMNQTVSFFNDNGTDYINLMNPVTVVWSKIKDSAPEHYLLVETETAEMMQKTFEIGLEANGRESPEKEVEVLSNGLKITFLKELCIPNYKFFGFVRYIITVNETGLLKASFWDKKSGENLKLYFLGEEANGIPKVAPNETNFGKILLPLTTKTTSTTTTSTTVASTSTSTTSKPATSESDTKNEFPEETMKPVIPEAHGKDEAAEASGLSLWILILIIIFSIIG</sequence>
<evidence type="ECO:0000313" key="1">
    <source>
        <dbReference type="Proteomes" id="UP000887579"/>
    </source>
</evidence>
<evidence type="ECO:0000313" key="2">
    <source>
        <dbReference type="WBParaSite" id="ES5_v2.g24607.t1"/>
    </source>
</evidence>
<accession>A0AC34G4H1</accession>
<protein>
    <submittedName>
        <fullName evidence="2">Uncharacterized protein</fullName>
    </submittedName>
</protein>
<dbReference type="WBParaSite" id="ES5_v2.g24607.t1">
    <property type="protein sequence ID" value="ES5_v2.g24607.t1"/>
    <property type="gene ID" value="ES5_v2.g24607"/>
</dbReference>
<organism evidence="1 2">
    <name type="scientific">Panagrolaimus sp. ES5</name>
    <dbReference type="NCBI Taxonomy" id="591445"/>
    <lineage>
        <taxon>Eukaryota</taxon>
        <taxon>Metazoa</taxon>
        <taxon>Ecdysozoa</taxon>
        <taxon>Nematoda</taxon>
        <taxon>Chromadorea</taxon>
        <taxon>Rhabditida</taxon>
        <taxon>Tylenchina</taxon>
        <taxon>Panagrolaimomorpha</taxon>
        <taxon>Panagrolaimoidea</taxon>
        <taxon>Panagrolaimidae</taxon>
        <taxon>Panagrolaimus</taxon>
    </lineage>
</organism>
<proteinExistence type="predicted"/>
<reference evidence="2" key="1">
    <citation type="submission" date="2022-11" db="UniProtKB">
        <authorList>
            <consortium name="WormBaseParasite"/>
        </authorList>
    </citation>
    <scope>IDENTIFICATION</scope>
</reference>
<dbReference type="Proteomes" id="UP000887579">
    <property type="component" value="Unplaced"/>
</dbReference>